<dbReference type="GO" id="GO:0071111">
    <property type="term" value="F:cyclic-guanylate-specific phosphodiesterase activity"/>
    <property type="evidence" value="ECO:0007669"/>
    <property type="project" value="InterPro"/>
</dbReference>
<dbReference type="SMART" id="SM00052">
    <property type="entry name" value="EAL"/>
    <property type="match status" value="1"/>
</dbReference>
<dbReference type="KEGG" id="saqt:GJV85_09410"/>
<dbReference type="InterPro" id="IPR029787">
    <property type="entry name" value="Nucleotide_cyclase"/>
</dbReference>
<dbReference type="PROSITE" id="PS50112">
    <property type="entry name" value="PAS"/>
    <property type="match status" value="1"/>
</dbReference>
<dbReference type="CDD" id="cd01949">
    <property type="entry name" value="GGDEF"/>
    <property type="match status" value="1"/>
</dbReference>
<feature type="domain" description="PAS" evidence="2">
    <location>
        <begin position="232"/>
        <end position="283"/>
    </location>
</feature>
<dbReference type="InterPro" id="IPR000160">
    <property type="entry name" value="GGDEF_dom"/>
</dbReference>
<keyword evidence="7" id="KW-1185">Reference proteome</keyword>
<dbReference type="Pfam" id="PF00563">
    <property type="entry name" value="EAL"/>
    <property type="match status" value="1"/>
</dbReference>
<feature type="domain" description="EAL" evidence="4">
    <location>
        <begin position="500"/>
        <end position="742"/>
    </location>
</feature>
<dbReference type="Gene3D" id="3.30.450.20">
    <property type="entry name" value="PAS domain"/>
    <property type="match status" value="1"/>
</dbReference>
<feature type="transmembrane region" description="Helical" evidence="1">
    <location>
        <begin position="12"/>
        <end position="34"/>
    </location>
</feature>
<dbReference type="PROSITE" id="PS50887">
    <property type="entry name" value="GGDEF"/>
    <property type="match status" value="1"/>
</dbReference>
<organism evidence="6 7">
    <name type="scientific">Sulfurimonas aquatica</name>
    <dbReference type="NCBI Taxonomy" id="2672570"/>
    <lineage>
        <taxon>Bacteria</taxon>
        <taxon>Pseudomonadati</taxon>
        <taxon>Campylobacterota</taxon>
        <taxon>Epsilonproteobacteria</taxon>
        <taxon>Campylobacterales</taxon>
        <taxon>Sulfurimonadaceae</taxon>
        <taxon>Sulfurimonas</taxon>
    </lineage>
</organism>
<dbReference type="InterPro" id="IPR043128">
    <property type="entry name" value="Rev_trsase/Diguanyl_cyclase"/>
</dbReference>
<reference evidence="6" key="2">
    <citation type="submission" date="2021-04" db="EMBL/GenBank/DDBJ databases">
        <title>Isolation and characterization of a novel species of the genus Sulfurimonas.</title>
        <authorList>
            <person name="Fukui M."/>
        </authorList>
    </citation>
    <scope>NUCLEOTIDE SEQUENCE</scope>
    <source>
        <strain evidence="6">H1576</strain>
    </source>
</reference>
<evidence type="ECO:0000259" key="3">
    <source>
        <dbReference type="PROSITE" id="PS50113"/>
    </source>
</evidence>
<dbReference type="SUPFAM" id="SSF55785">
    <property type="entry name" value="PYP-like sensor domain (PAS domain)"/>
    <property type="match status" value="1"/>
</dbReference>
<feature type="domain" description="GGDEF" evidence="5">
    <location>
        <begin position="361"/>
        <end position="498"/>
    </location>
</feature>
<dbReference type="PANTHER" id="PTHR33121:SF79">
    <property type="entry name" value="CYCLIC DI-GMP PHOSPHODIESTERASE PDED-RELATED"/>
    <property type="match status" value="1"/>
</dbReference>
<keyword evidence="1" id="KW-1133">Transmembrane helix</keyword>
<evidence type="ECO:0000259" key="5">
    <source>
        <dbReference type="PROSITE" id="PS50887"/>
    </source>
</evidence>
<dbReference type="PROSITE" id="PS50113">
    <property type="entry name" value="PAC"/>
    <property type="match status" value="1"/>
</dbReference>
<dbReference type="RefSeq" id="WP_207561131.1">
    <property type="nucleotide sequence ID" value="NZ_CP046072.1"/>
</dbReference>
<dbReference type="NCBIfam" id="TIGR00229">
    <property type="entry name" value="sensory_box"/>
    <property type="match status" value="1"/>
</dbReference>
<dbReference type="AlphaFoldDB" id="A0A975B1C5"/>
<dbReference type="CDD" id="cd01948">
    <property type="entry name" value="EAL"/>
    <property type="match status" value="1"/>
</dbReference>
<dbReference type="InterPro" id="IPR000014">
    <property type="entry name" value="PAS"/>
</dbReference>
<dbReference type="InterPro" id="IPR035965">
    <property type="entry name" value="PAS-like_dom_sf"/>
</dbReference>
<dbReference type="PROSITE" id="PS50883">
    <property type="entry name" value="EAL"/>
    <property type="match status" value="1"/>
</dbReference>
<dbReference type="CDD" id="cd00130">
    <property type="entry name" value="PAS"/>
    <property type="match status" value="1"/>
</dbReference>
<gene>
    <name evidence="6" type="ORF">GJV85_09410</name>
</gene>
<evidence type="ECO:0000259" key="4">
    <source>
        <dbReference type="PROSITE" id="PS50883"/>
    </source>
</evidence>
<dbReference type="InterPro" id="IPR050706">
    <property type="entry name" value="Cyclic-di-GMP_PDE-like"/>
</dbReference>
<feature type="domain" description="PAC" evidence="3">
    <location>
        <begin position="284"/>
        <end position="338"/>
    </location>
</feature>
<dbReference type="InterPro" id="IPR001633">
    <property type="entry name" value="EAL_dom"/>
</dbReference>
<dbReference type="Pfam" id="PF00990">
    <property type="entry name" value="GGDEF"/>
    <property type="match status" value="1"/>
</dbReference>
<feature type="transmembrane region" description="Helical" evidence="1">
    <location>
        <begin position="141"/>
        <end position="160"/>
    </location>
</feature>
<protein>
    <submittedName>
        <fullName evidence="6">EAL domain-containing protein</fullName>
    </submittedName>
</protein>
<dbReference type="SMART" id="SM00267">
    <property type="entry name" value="GGDEF"/>
    <property type="match status" value="1"/>
</dbReference>
<dbReference type="InterPro" id="IPR000700">
    <property type="entry name" value="PAS-assoc_C"/>
</dbReference>
<dbReference type="InterPro" id="IPR013655">
    <property type="entry name" value="PAS_fold_3"/>
</dbReference>
<dbReference type="PANTHER" id="PTHR33121">
    <property type="entry name" value="CYCLIC DI-GMP PHOSPHODIESTERASE PDEF"/>
    <property type="match status" value="1"/>
</dbReference>
<dbReference type="EMBL" id="CP046072">
    <property type="protein sequence ID" value="QSZ42315.1"/>
    <property type="molecule type" value="Genomic_DNA"/>
</dbReference>
<dbReference type="Gene3D" id="3.20.20.450">
    <property type="entry name" value="EAL domain"/>
    <property type="match status" value="1"/>
</dbReference>
<name>A0A975B1C5_9BACT</name>
<sequence length="742" mass="85013">MQKISLTLKITLSFITVIVPSIFFLYFVFYNLFYEKMLDSEKQKATLIAQTIEPMIGMNYYLGLNDEIINLREQTTKHPLVHDICITLESDKICEEPKLSDNILNVSYPVKHPVTSKKIGYINIEYKLDEFNQAFRDIQSTIINSLALLGIVFLIFGLLIQKLLAPLGEIAKRVKGYKPGENIDFSHVRTEPETKEIITAFGRMLNNIKEHNMLLERYKYAVDESALVSKTDLDGNITYVNDEFVKSSGFTRSELLGKNHNITRHPDMKDETFKQMWSLLKNKKAWKGIIKNRNKDGSEYYVKSIILPLFDENMNSVEYMSIRTDITTIIKQQEQIARQTTDLITGLPNRVKLEEDIKNLKHPKLALIALDNFNVIEDYYGYDIGNKTLKDTASMLTSYIQNSDINIYKLSSGQFGVLVGESTEVDIFSAFCKNILQKIDDYIVHVEDESFNIHATAGMTYIKENAFANASLALLHAQSTKKDSVIYEDANHIIESYENNLQWTKNIKHALKEDRIAVFVQPIFKVGAKEANKYECLVRMVGEDGKIISPFFFLDIAKKSKLYLEITKKVIEKSFAVFSQLEGKTFSINLSVEDLLNKESMEFLIEYINKFKLADQLILEIVESEGIDNFEEVISVIAELKALGCRISIDDFGTGYSNFAYLMQLNVDYIKIDGSLIKDIDHDKNSQIISKTIVDFAQQLEMKTVAEFIHNKEVMEYVQEMGVDYLQGFHLGEPEPIENLLG</sequence>
<evidence type="ECO:0000259" key="2">
    <source>
        <dbReference type="PROSITE" id="PS50112"/>
    </source>
</evidence>
<keyword evidence="1" id="KW-0812">Transmembrane</keyword>
<dbReference type="SUPFAM" id="SSF141868">
    <property type="entry name" value="EAL domain-like"/>
    <property type="match status" value="1"/>
</dbReference>
<reference evidence="6" key="1">
    <citation type="submission" date="2019-11" db="EMBL/GenBank/DDBJ databases">
        <authorList>
            <person name="Kojima H."/>
        </authorList>
    </citation>
    <scope>NUCLEOTIDE SEQUENCE</scope>
    <source>
        <strain evidence="6">H1576</strain>
    </source>
</reference>
<dbReference type="Proteomes" id="UP000671852">
    <property type="component" value="Chromosome"/>
</dbReference>
<accession>A0A975B1C5</accession>
<dbReference type="InterPro" id="IPR035919">
    <property type="entry name" value="EAL_sf"/>
</dbReference>
<evidence type="ECO:0000256" key="1">
    <source>
        <dbReference type="SAM" id="Phobius"/>
    </source>
</evidence>
<keyword evidence="1" id="KW-0472">Membrane</keyword>
<evidence type="ECO:0000313" key="7">
    <source>
        <dbReference type="Proteomes" id="UP000671852"/>
    </source>
</evidence>
<evidence type="ECO:0000313" key="6">
    <source>
        <dbReference type="EMBL" id="QSZ42315.1"/>
    </source>
</evidence>
<dbReference type="Pfam" id="PF08447">
    <property type="entry name" value="PAS_3"/>
    <property type="match status" value="1"/>
</dbReference>
<dbReference type="SUPFAM" id="SSF55073">
    <property type="entry name" value="Nucleotide cyclase"/>
    <property type="match status" value="1"/>
</dbReference>
<dbReference type="Gene3D" id="3.30.70.270">
    <property type="match status" value="1"/>
</dbReference>
<proteinExistence type="predicted"/>